<reference evidence="4 5" key="1">
    <citation type="journal article" date="2012" name="J. Bacteriol.">
        <title>Complete Genome Sequence of Desulfurococcus fermentans, a Hyperthermophilic Cellulolytic Crenarchaeon Isolated from a Freshwater Hot Spring in Kamchatka, Russia.</title>
        <authorList>
            <person name="Susanti D."/>
            <person name="Johnson E.F."/>
            <person name="Rodriguez J.R."/>
            <person name="Anderson I."/>
            <person name="Perevalova A.A."/>
            <person name="Kyrpides N."/>
            <person name="Lucas S."/>
            <person name="Han J."/>
            <person name="Lapidus A."/>
            <person name="Cheng J.F."/>
            <person name="Goodwin L."/>
            <person name="Pitluck S."/>
            <person name="Mavrommatis K."/>
            <person name="Peters L."/>
            <person name="Land M.L."/>
            <person name="Hauser L."/>
            <person name="Gopalan V."/>
            <person name="Chan P.P."/>
            <person name="Lowe T.M."/>
            <person name="Atomi H."/>
            <person name="Bonch-Osmolovskaya E.A."/>
            <person name="Woyke T."/>
            <person name="Mukhopadhyay B."/>
        </authorList>
    </citation>
    <scope>NUCLEOTIDE SEQUENCE [LARGE SCALE GENOMIC DNA]</scope>
    <source>
        <strain evidence="4 5">DSM 16532</strain>
    </source>
</reference>
<accession>I3XR40</accession>
<keyword evidence="5" id="KW-1185">Reference proteome</keyword>
<organism evidence="4 5">
    <name type="scientific">Desulfurococcus amylolyticus DSM 16532</name>
    <dbReference type="NCBI Taxonomy" id="768672"/>
    <lineage>
        <taxon>Archaea</taxon>
        <taxon>Thermoproteota</taxon>
        <taxon>Thermoprotei</taxon>
        <taxon>Desulfurococcales</taxon>
        <taxon>Desulfurococcaceae</taxon>
        <taxon>Desulfurococcus</taxon>
    </lineage>
</organism>
<dbReference type="InterPro" id="IPR050197">
    <property type="entry name" value="Aldolase_class_II_sugar_metab"/>
</dbReference>
<dbReference type="AlphaFoldDB" id="I3XR40"/>
<dbReference type="EMBL" id="CP003321">
    <property type="protein sequence ID" value="AFL66414.1"/>
    <property type="molecule type" value="Genomic_DNA"/>
</dbReference>
<evidence type="ECO:0000313" key="4">
    <source>
        <dbReference type="EMBL" id="AFL66414.1"/>
    </source>
</evidence>
<keyword evidence="1" id="KW-0479">Metal-binding</keyword>
<dbReference type="InterPro" id="IPR036409">
    <property type="entry name" value="Aldolase_II/adducin_N_sf"/>
</dbReference>
<dbReference type="GO" id="GO:0046872">
    <property type="term" value="F:metal ion binding"/>
    <property type="evidence" value="ECO:0007669"/>
    <property type="project" value="UniProtKB-KW"/>
</dbReference>
<name>I3XR40_DESAM</name>
<dbReference type="RefSeq" id="WP_014767315.1">
    <property type="nucleotide sequence ID" value="NC_018001.1"/>
</dbReference>
<sequence>MYSDLKARIVEAARFLEEKGLNHGRSGNISIRIPGVNHVLITPSGLVKSRLNIGDIVVVDQNGVVIEGRNKPSSEINLHLAIYRARMDVNAVIHAHTIYATALAVARKPLPVIIEEAVLILGGDIRVAEFAPYGTTQLAENAVKALEGRKSALLANHGVISIGESLEDALEALVLTERLSQVYVLSELLTNGKTPLVPDHALTRLIRK</sequence>
<gene>
    <name evidence="4" type="ORF">Desfe_0510</name>
</gene>
<keyword evidence="2" id="KW-0456">Lyase</keyword>
<dbReference type="GO" id="GO:0019323">
    <property type="term" value="P:pentose catabolic process"/>
    <property type="evidence" value="ECO:0007669"/>
    <property type="project" value="TreeGrafter"/>
</dbReference>
<dbReference type="GeneID" id="13062200"/>
<evidence type="ECO:0000256" key="1">
    <source>
        <dbReference type="ARBA" id="ARBA00022723"/>
    </source>
</evidence>
<dbReference type="Gene3D" id="3.40.225.10">
    <property type="entry name" value="Class II aldolase/adducin N-terminal domain"/>
    <property type="match status" value="1"/>
</dbReference>
<evidence type="ECO:0000313" key="5">
    <source>
        <dbReference type="Proteomes" id="UP000006175"/>
    </source>
</evidence>
<protein>
    <submittedName>
        <fullName evidence="4">Class II aldolase/adducin family protein</fullName>
    </submittedName>
</protein>
<dbReference type="eggNOG" id="arCOG04226">
    <property type="taxonomic scope" value="Archaea"/>
</dbReference>
<dbReference type="KEGG" id="dfd:Desfe_0510"/>
<dbReference type="Pfam" id="PF00596">
    <property type="entry name" value="Aldolase_II"/>
    <property type="match status" value="1"/>
</dbReference>
<dbReference type="PANTHER" id="PTHR22789:SF0">
    <property type="entry name" value="3-OXO-TETRONATE 4-PHOSPHATE DECARBOXYLASE-RELATED"/>
    <property type="match status" value="1"/>
</dbReference>
<evidence type="ECO:0000259" key="3">
    <source>
        <dbReference type="SMART" id="SM01007"/>
    </source>
</evidence>
<dbReference type="PANTHER" id="PTHR22789">
    <property type="entry name" value="FUCULOSE PHOSPHATE ALDOLASE"/>
    <property type="match status" value="1"/>
</dbReference>
<dbReference type="OrthoDB" id="18709at2157"/>
<dbReference type="GO" id="GO:0005829">
    <property type="term" value="C:cytosol"/>
    <property type="evidence" value="ECO:0007669"/>
    <property type="project" value="TreeGrafter"/>
</dbReference>
<dbReference type="UniPathway" id="UPA00071"/>
<feature type="domain" description="Class II aldolase/adducin N-terminal" evidence="3">
    <location>
        <begin position="7"/>
        <end position="184"/>
    </location>
</feature>
<dbReference type="HOGENOM" id="CLU_006033_3_0_2"/>
<dbReference type="SUPFAM" id="SSF53639">
    <property type="entry name" value="AraD/HMP-PK domain-like"/>
    <property type="match status" value="1"/>
</dbReference>
<dbReference type="InterPro" id="IPR001303">
    <property type="entry name" value="Aldolase_II/adducin_N"/>
</dbReference>
<evidence type="ECO:0000256" key="2">
    <source>
        <dbReference type="ARBA" id="ARBA00023239"/>
    </source>
</evidence>
<dbReference type="Proteomes" id="UP000006175">
    <property type="component" value="Chromosome"/>
</dbReference>
<dbReference type="GO" id="GO:0016832">
    <property type="term" value="F:aldehyde-lyase activity"/>
    <property type="evidence" value="ECO:0007669"/>
    <property type="project" value="TreeGrafter"/>
</dbReference>
<proteinExistence type="predicted"/>
<dbReference type="SMART" id="SM01007">
    <property type="entry name" value="Aldolase_II"/>
    <property type="match status" value="1"/>
</dbReference>